<protein>
    <submittedName>
        <fullName evidence="1">Uncharacterized protein</fullName>
    </submittedName>
</protein>
<name>A0ABY5PLS6_9ACTN</name>
<gene>
    <name evidence="1" type="ORF">LRS13_08305</name>
</gene>
<proteinExistence type="predicted"/>
<keyword evidence="2" id="KW-1185">Reference proteome</keyword>
<accession>A0ABY5PLS6</accession>
<organism evidence="1 2">
    <name type="scientific">Svornostia abyssi</name>
    <dbReference type="NCBI Taxonomy" id="2898438"/>
    <lineage>
        <taxon>Bacteria</taxon>
        <taxon>Bacillati</taxon>
        <taxon>Actinomycetota</taxon>
        <taxon>Thermoleophilia</taxon>
        <taxon>Solirubrobacterales</taxon>
        <taxon>Baekduiaceae</taxon>
        <taxon>Svornostia</taxon>
    </lineage>
</organism>
<dbReference type="Proteomes" id="UP001058860">
    <property type="component" value="Chromosome"/>
</dbReference>
<dbReference type="RefSeq" id="WP_353865956.1">
    <property type="nucleotide sequence ID" value="NZ_CP088295.1"/>
</dbReference>
<evidence type="ECO:0000313" key="1">
    <source>
        <dbReference type="EMBL" id="UUY05505.1"/>
    </source>
</evidence>
<evidence type="ECO:0000313" key="2">
    <source>
        <dbReference type="Proteomes" id="UP001058860"/>
    </source>
</evidence>
<sequence length="85" mass="8807">MVDESSLEIRRGGIGGAGLRGDCGRVGRHDLKVLVDAGRELELAGCGAGLSVKFGLLLLELLDGHGLCGIRVEEAVALAINRSQP</sequence>
<dbReference type="EMBL" id="CP088295">
    <property type="protein sequence ID" value="UUY05505.1"/>
    <property type="molecule type" value="Genomic_DNA"/>
</dbReference>
<reference evidence="2" key="1">
    <citation type="submission" date="2021-11" db="EMBL/GenBank/DDBJ databases">
        <title>Cultivation dependent microbiological survey of springs from the worlds oldest radium mine currently devoted to the extraction of radon-saturated water.</title>
        <authorList>
            <person name="Kapinusova G."/>
            <person name="Smrhova T."/>
            <person name="Strejcek M."/>
            <person name="Suman J."/>
            <person name="Jani K."/>
            <person name="Pajer P."/>
            <person name="Uhlik O."/>
        </authorList>
    </citation>
    <scope>NUCLEOTIDE SEQUENCE [LARGE SCALE GENOMIC DNA]</scope>
    <source>
        <strain evidence="2">J379</strain>
    </source>
</reference>